<feature type="region of interest" description="Disordered" evidence="1">
    <location>
        <begin position="37"/>
        <end position="59"/>
    </location>
</feature>
<reference evidence="2" key="1">
    <citation type="submission" date="2020-04" db="EMBL/GenBank/DDBJ databases">
        <authorList>
            <person name="Alioto T."/>
            <person name="Alioto T."/>
            <person name="Gomez Garrido J."/>
        </authorList>
    </citation>
    <scope>NUCLEOTIDE SEQUENCE</scope>
    <source>
        <strain evidence="2">A484AB</strain>
    </source>
</reference>
<evidence type="ECO:0000313" key="3">
    <source>
        <dbReference type="Proteomes" id="UP001152795"/>
    </source>
</evidence>
<dbReference type="OrthoDB" id="5955457at2759"/>
<organism evidence="2 3">
    <name type="scientific">Paramuricea clavata</name>
    <name type="common">Red gorgonian</name>
    <name type="synonym">Violescent sea-whip</name>
    <dbReference type="NCBI Taxonomy" id="317549"/>
    <lineage>
        <taxon>Eukaryota</taxon>
        <taxon>Metazoa</taxon>
        <taxon>Cnidaria</taxon>
        <taxon>Anthozoa</taxon>
        <taxon>Octocorallia</taxon>
        <taxon>Malacalcyonacea</taxon>
        <taxon>Plexauridae</taxon>
        <taxon>Paramuricea</taxon>
    </lineage>
</organism>
<feature type="compositionally biased region" description="Polar residues" evidence="1">
    <location>
        <begin position="1"/>
        <end position="20"/>
    </location>
</feature>
<dbReference type="Proteomes" id="UP001152795">
    <property type="component" value="Unassembled WGS sequence"/>
</dbReference>
<dbReference type="AlphaFoldDB" id="A0A6S7LGK3"/>
<sequence length="203" mass="23238">MSTSPSDSETFFVTDNSQNDSDTDFISGYVFKDQNNDDVASATAGNAEEPNDSSLPYEDEPIADDVWLANYKEQKRKQDERRKEMEGRLEQPDSVHICDQVLSEVDSPPSCVTFHPGFNPVCLETWSLCQAGRKYRKTDGIKYHKSDSENRHLRAVSYREFTYLVYGYLGQQRYPLPACEYHAIRKKILEDKDSTCTGYDDGQ</sequence>
<accession>A0A6S7LGK3</accession>
<dbReference type="PANTHER" id="PTHR36981">
    <property type="entry name" value="ZGC:195170"/>
    <property type="match status" value="1"/>
</dbReference>
<comment type="caution">
    <text evidence="2">The sequence shown here is derived from an EMBL/GenBank/DDBJ whole genome shotgun (WGS) entry which is preliminary data.</text>
</comment>
<dbReference type="PANTHER" id="PTHR36981:SF1">
    <property type="entry name" value="P2X PURINORECEPTOR 7 INTRACELLULAR DOMAIN-CONTAINING PROTEIN"/>
    <property type="match status" value="1"/>
</dbReference>
<keyword evidence="3" id="KW-1185">Reference proteome</keyword>
<name>A0A6S7LGK3_PARCT</name>
<evidence type="ECO:0000256" key="1">
    <source>
        <dbReference type="SAM" id="MobiDB-lite"/>
    </source>
</evidence>
<proteinExistence type="predicted"/>
<evidence type="ECO:0000313" key="2">
    <source>
        <dbReference type="EMBL" id="CAB4031709.1"/>
    </source>
</evidence>
<feature type="region of interest" description="Disordered" evidence="1">
    <location>
        <begin position="1"/>
        <end position="25"/>
    </location>
</feature>
<protein>
    <submittedName>
        <fullName evidence="2">Uncharacterized protein</fullName>
    </submittedName>
</protein>
<gene>
    <name evidence="2" type="ORF">PACLA_8A022620</name>
</gene>
<dbReference type="EMBL" id="CACRXK020017838">
    <property type="protein sequence ID" value="CAB4031709.1"/>
    <property type="molecule type" value="Genomic_DNA"/>
</dbReference>